<dbReference type="GO" id="GO:0051669">
    <property type="term" value="F:fructan beta-fructosidase activity"/>
    <property type="evidence" value="ECO:0007669"/>
    <property type="project" value="UniProtKB-EC"/>
</dbReference>
<dbReference type="GO" id="GO:0005737">
    <property type="term" value="C:cytoplasm"/>
    <property type="evidence" value="ECO:0007669"/>
    <property type="project" value="TreeGrafter"/>
</dbReference>
<protein>
    <submittedName>
        <fullName evidence="6">Levanase</fullName>
        <ecNumber evidence="6">3.2.1.80</ecNumber>
    </submittedName>
</protein>
<dbReference type="PANTHER" id="PTHR42800:SF1">
    <property type="entry name" value="EXOINULINASE INUD (AFU_ORTHOLOGUE AFUA_5G00480)"/>
    <property type="match status" value="1"/>
</dbReference>
<dbReference type="Gene3D" id="2.115.10.20">
    <property type="entry name" value="Glycosyl hydrolase domain, family 43"/>
    <property type="match status" value="1"/>
</dbReference>
<evidence type="ECO:0000256" key="2">
    <source>
        <dbReference type="ARBA" id="ARBA00022801"/>
    </source>
</evidence>
<evidence type="ECO:0000313" key="7">
    <source>
        <dbReference type="Proteomes" id="UP000316426"/>
    </source>
</evidence>
<sequence length="533" mass="59422" precursor="true">MSIVCRVAAVLCLSVVAPAASPLVENSDIESGDLAPREAGGDALVTSSEPISDTTKAFAFDPAIKAEAYADIDYREPLRPQFHFSSGRNWLNDPNGMVHDGEKYHLFFQHNPAAPVWGNMTWGHAVSTDMVHWKQQPHALLPYRVDGRAGTIYSGTAIVDHNNSLGVQQGSQKTLCAFYTFATEPKFYQAMAYSTDSGESWTYWNEGRAVVPHQGFDNGERDPKVFWHEPSRRWVMSLWVQSNPGRVRFFTSENLTDWEFASDLMRDWAFECMDMVFYPGADGEQQAVIYDASFDYEVGTFDGKEFHTEAGPFVAGGGNFYAAQTFNNSPDERVVQIGWMRGGPNPAETHGLPFNQQMSFPCELTLRDMNGEPRLFAWPIEEIATLVEETREQGRVAVDEDGADLLNGGVLDLADIELAFEPGDAETIHFDLGKARLWYKSGSRELWMSGVDDKGDRTDVLVFRNLKPRDGVVKLRLLIDRLSVEAFAFGGEQFFAGYYLPLEQDGGAVVRASSGGAAIRSAEVRRLRSAWRP</sequence>
<dbReference type="Proteomes" id="UP000316426">
    <property type="component" value="Chromosome"/>
</dbReference>
<proteinExistence type="inferred from homology"/>
<dbReference type="SMART" id="SM00640">
    <property type="entry name" value="Glyco_32"/>
    <property type="match status" value="1"/>
</dbReference>
<keyword evidence="2 6" id="KW-0378">Hydrolase</keyword>
<dbReference type="CDD" id="cd18622">
    <property type="entry name" value="GH32_Inu-like"/>
    <property type="match status" value="1"/>
</dbReference>
<dbReference type="GO" id="GO:0004575">
    <property type="term" value="F:sucrose alpha-glucosidase activity"/>
    <property type="evidence" value="ECO:0007669"/>
    <property type="project" value="TreeGrafter"/>
</dbReference>
<evidence type="ECO:0000256" key="3">
    <source>
        <dbReference type="ARBA" id="ARBA00023295"/>
    </source>
</evidence>
<keyword evidence="3 6" id="KW-0326">Glycosidase</keyword>
<dbReference type="InterPro" id="IPR013148">
    <property type="entry name" value="Glyco_hydro_32_N"/>
</dbReference>
<dbReference type="GO" id="GO:0005987">
    <property type="term" value="P:sucrose catabolic process"/>
    <property type="evidence" value="ECO:0007669"/>
    <property type="project" value="TreeGrafter"/>
</dbReference>
<organism evidence="6 7">
    <name type="scientific">Botrimarina mediterranea</name>
    <dbReference type="NCBI Taxonomy" id="2528022"/>
    <lineage>
        <taxon>Bacteria</taxon>
        <taxon>Pseudomonadati</taxon>
        <taxon>Planctomycetota</taxon>
        <taxon>Planctomycetia</taxon>
        <taxon>Pirellulales</taxon>
        <taxon>Lacipirellulaceae</taxon>
        <taxon>Botrimarina</taxon>
    </lineage>
</organism>
<evidence type="ECO:0000256" key="4">
    <source>
        <dbReference type="SAM" id="SignalP"/>
    </source>
</evidence>
<gene>
    <name evidence="6" type="primary">sacC</name>
    <name evidence="6" type="ORF">Spa11_21580</name>
</gene>
<reference evidence="6 7" key="1">
    <citation type="submission" date="2019-02" db="EMBL/GenBank/DDBJ databases">
        <title>Deep-cultivation of Planctomycetes and their phenomic and genomic characterization uncovers novel biology.</title>
        <authorList>
            <person name="Wiegand S."/>
            <person name="Jogler M."/>
            <person name="Boedeker C."/>
            <person name="Pinto D."/>
            <person name="Vollmers J."/>
            <person name="Rivas-Marin E."/>
            <person name="Kohn T."/>
            <person name="Peeters S.H."/>
            <person name="Heuer A."/>
            <person name="Rast P."/>
            <person name="Oberbeckmann S."/>
            <person name="Bunk B."/>
            <person name="Jeske O."/>
            <person name="Meyerdierks A."/>
            <person name="Storesund J.E."/>
            <person name="Kallscheuer N."/>
            <person name="Luecker S."/>
            <person name="Lage O.M."/>
            <person name="Pohl T."/>
            <person name="Merkel B.J."/>
            <person name="Hornburger P."/>
            <person name="Mueller R.-W."/>
            <person name="Bruemmer F."/>
            <person name="Labrenz M."/>
            <person name="Spormann A.M."/>
            <person name="Op den Camp H."/>
            <person name="Overmann J."/>
            <person name="Amann R."/>
            <person name="Jetten M.S.M."/>
            <person name="Mascher T."/>
            <person name="Medema M.H."/>
            <person name="Devos D.P."/>
            <person name="Kaster A.-K."/>
            <person name="Ovreas L."/>
            <person name="Rohde M."/>
            <person name="Galperin M.Y."/>
            <person name="Jogler C."/>
        </authorList>
    </citation>
    <scope>NUCLEOTIDE SEQUENCE [LARGE SCALE GENOMIC DNA]</scope>
    <source>
        <strain evidence="6 7">Spa11</strain>
    </source>
</reference>
<feature type="signal peptide" evidence="4">
    <location>
        <begin position="1"/>
        <end position="19"/>
    </location>
</feature>
<dbReference type="PANTHER" id="PTHR42800">
    <property type="entry name" value="EXOINULINASE INUD (AFU_ORTHOLOGUE AFUA_5G00480)"/>
    <property type="match status" value="1"/>
</dbReference>
<keyword evidence="7" id="KW-1185">Reference proteome</keyword>
<comment type="similarity">
    <text evidence="1">Belongs to the glycosyl hydrolase 32 family.</text>
</comment>
<dbReference type="InterPro" id="IPR001362">
    <property type="entry name" value="Glyco_hydro_32"/>
</dbReference>
<evidence type="ECO:0000256" key="1">
    <source>
        <dbReference type="ARBA" id="ARBA00009902"/>
    </source>
</evidence>
<dbReference type="SUPFAM" id="SSF75005">
    <property type="entry name" value="Arabinanase/levansucrase/invertase"/>
    <property type="match status" value="1"/>
</dbReference>
<accession>A0A518K844</accession>
<dbReference type="EC" id="3.2.1.80" evidence="6"/>
<feature type="chain" id="PRO_5021741297" evidence="4">
    <location>
        <begin position="20"/>
        <end position="533"/>
    </location>
</feature>
<dbReference type="InterPro" id="IPR023296">
    <property type="entry name" value="Glyco_hydro_beta-prop_sf"/>
</dbReference>
<dbReference type="KEGG" id="bmei:Spa11_21580"/>
<name>A0A518K844_9BACT</name>
<dbReference type="EMBL" id="CP036349">
    <property type="protein sequence ID" value="QDV73959.1"/>
    <property type="molecule type" value="Genomic_DNA"/>
</dbReference>
<evidence type="ECO:0000259" key="5">
    <source>
        <dbReference type="Pfam" id="PF00251"/>
    </source>
</evidence>
<dbReference type="RefSeq" id="WP_145111848.1">
    <property type="nucleotide sequence ID" value="NZ_CP036349.1"/>
</dbReference>
<dbReference type="AlphaFoldDB" id="A0A518K844"/>
<dbReference type="SUPFAM" id="SSF49899">
    <property type="entry name" value="Concanavalin A-like lectins/glucanases"/>
    <property type="match status" value="1"/>
</dbReference>
<keyword evidence="4" id="KW-0732">Signal</keyword>
<dbReference type="InterPro" id="IPR013320">
    <property type="entry name" value="ConA-like_dom_sf"/>
</dbReference>
<dbReference type="Pfam" id="PF00251">
    <property type="entry name" value="Glyco_hydro_32N"/>
    <property type="match status" value="1"/>
</dbReference>
<evidence type="ECO:0000313" key="6">
    <source>
        <dbReference type="EMBL" id="QDV73959.1"/>
    </source>
</evidence>
<dbReference type="Gene3D" id="2.60.120.560">
    <property type="entry name" value="Exo-inulinase, domain 1"/>
    <property type="match status" value="1"/>
</dbReference>
<feature type="domain" description="Glycosyl hydrolase family 32 N-terminal" evidence="5">
    <location>
        <begin position="83"/>
        <end position="379"/>
    </location>
</feature>